<evidence type="ECO:0000313" key="4">
    <source>
        <dbReference type="Proteomes" id="UP000244005"/>
    </source>
</evidence>
<dbReference type="OMA" id="ASECACN"/>
<feature type="region of interest" description="Disordered" evidence="1">
    <location>
        <begin position="225"/>
        <end position="269"/>
    </location>
</feature>
<dbReference type="Pfam" id="PF10358">
    <property type="entry name" value="NT-C2"/>
    <property type="match status" value="1"/>
</dbReference>
<feature type="compositionally biased region" description="Acidic residues" evidence="1">
    <location>
        <begin position="260"/>
        <end position="269"/>
    </location>
</feature>
<feature type="domain" description="C2 NT-type" evidence="2">
    <location>
        <begin position="8"/>
        <end position="168"/>
    </location>
</feature>
<dbReference type="Gramene" id="Mp7g19530.1">
    <property type="protein sequence ID" value="Mp7g19530.1.cds"/>
    <property type="gene ID" value="Mp7g19530"/>
</dbReference>
<feature type="region of interest" description="Disordered" evidence="1">
    <location>
        <begin position="647"/>
        <end position="676"/>
    </location>
</feature>
<dbReference type="InterPro" id="IPR019448">
    <property type="entry name" value="NT-C2"/>
</dbReference>
<sequence>MVIKVMRWPLRATVSKKYQVNIVLHRVDGLCVGQGADEETRLLVNLRWKGPRTALGSRFKGMKSVRTSSVLLGPSGAVEWEEEFENICGFTMTKEGTFQPWPISLVVCKAVPSILKTKPSVLGSVPVDLGELVIDTVKTCNIIKLPVPCNFGGSEMEATLSISVNFCEIRTLMFDGLESVHRLMAPAIACMGEPMWDSDDGKPTDVVRKKGRVLKGIIPSIKSMKRTSIEEERHEGGKLSPGSEGKLSPRSVVSPPDSETPYDSDEVDDSDVEDYEHAGAVVKLQKSFSYGTLAGANLVVEGAIPFHREDSVNPDVGDIISIHSRASSLAFSKAVVGEESSSSADSDVTLVSQGSLSGLLSWRKRKLSFRSPRARGEPLLNKAYGEEGGDEIDWDRRQSESGSPSDHLALIKYKGEEGLSATSSNATEVLDFGDELFTVGSWETKDLVSRDGQMKLSADVFFASFDQRSESAAGESACTALVAVIADWLHMHPTLMPSKAEFDMLIRDGSAEWRKLCEVEAYKDRFPDRHFDLETILQAEVRPLCVVPEKSFIGFFQPEGLGASCDFLEGAMSFDGIWDEIERCGPAVYIVSWNDHFFVLRVEEHSCYIIDTLGERLYEGCNQAYILHFDETTSLCNVPLKQTKDTKVVPEEATGTEDAVSSDKNEKSRQSEVGVGTVESAPEGNLAECSSGDTVHVGRAACRQFIKGFFAALPLRELQIDVKKGLLGKAPLHHRLQIEFHYAKALPSFPSSSMLGLSF</sequence>
<keyword evidence="4" id="KW-1185">Reference proteome</keyword>
<evidence type="ECO:0000256" key="1">
    <source>
        <dbReference type="SAM" id="MobiDB-lite"/>
    </source>
</evidence>
<evidence type="ECO:0000259" key="2">
    <source>
        <dbReference type="PROSITE" id="PS51840"/>
    </source>
</evidence>
<dbReference type="OrthoDB" id="733571at2759"/>
<feature type="region of interest" description="Disordered" evidence="1">
    <location>
        <begin position="380"/>
        <end position="405"/>
    </location>
</feature>
<dbReference type="PANTHER" id="PTHR31182:SF21">
    <property type="entry name" value="C2 NT-TYPE DOMAIN-CONTAINING PROTEIN"/>
    <property type="match status" value="1"/>
</dbReference>
<reference evidence="4" key="1">
    <citation type="journal article" date="2017" name="Cell">
        <title>Insights into land plant evolution garnered from the Marchantia polymorpha genome.</title>
        <authorList>
            <person name="Bowman J.L."/>
            <person name="Kohchi T."/>
            <person name="Yamato K.T."/>
            <person name="Jenkins J."/>
            <person name="Shu S."/>
            <person name="Ishizaki K."/>
            <person name="Yamaoka S."/>
            <person name="Nishihama R."/>
            <person name="Nakamura Y."/>
            <person name="Berger F."/>
            <person name="Adam C."/>
            <person name="Aki S.S."/>
            <person name="Althoff F."/>
            <person name="Araki T."/>
            <person name="Arteaga-Vazquez M.A."/>
            <person name="Balasubrmanian S."/>
            <person name="Barry K."/>
            <person name="Bauer D."/>
            <person name="Boehm C.R."/>
            <person name="Briginshaw L."/>
            <person name="Caballero-Perez J."/>
            <person name="Catarino B."/>
            <person name="Chen F."/>
            <person name="Chiyoda S."/>
            <person name="Chovatia M."/>
            <person name="Davies K.M."/>
            <person name="Delmans M."/>
            <person name="Demura T."/>
            <person name="Dierschke T."/>
            <person name="Dolan L."/>
            <person name="Dorantes-Acosta A.E."/>
            <person name="Eklund D.M."/>
            <person name="Florent S.N."/>
            <person name="Flores-Sandoval E."/>
            <person name="Fujiyama A."/>
            <person name="Fukuzawa H."/>
            <person name="Galik B."/>
            <person name="Grimanelli D."/>
            <person name="Grimwood J."/>
            <person name="Grossniklaus U."/>
            <person name="Hamada T."/>
            <person name="Haseloff J."/>
            <person name="Hetherington A.J."/>
            <person name="Higo A."/>
            <person name="Hirakawa Y."/>
            <person name="Hundley H.N."/>
            <person name="Ikeda Y."/>
            <person name="Inoue K."/>
            <person name="Inoue S.I."/>
            <person name="Ishida S."/>
            <person name="Jia Q."/>
            <person name="Kakita M."/>
            <person name="Kanazawa T."/>
            <person name="Kawai Y."/>
            <person name="Kawashima T."/>
            <person name="Kennedy M."/>
            <person name="Kinose K."/>
            <person name="Kinoshita T."/>
            <person name="Kohara Y."/>
            <person name="Koide E."/>
            <person name="Komatsu K."/>
            <person name="Kopischke S."/>
            <person name="Kubo M."/>
            <person name="Kyozuka J."/>
            <person name="Lagercrantz U."/>
            <person name="Lin S.S."/>
            <person name="Lindquist E."/>
            <person name="Lipzen A.M."/>
            <person name="Lu C.W."/>
            <person name="De Luna E."/>
            <person name="Martienssen R.A."/>
            <person name="Minamino N."/>
            <person name="Mizutani M."/>
            <person name="Mizutani M."/>
            <person name="Mochizuki N."/>
            <person name="Monte I."/>
            <person name="Mosher R."/>
            <person name="Nagasaki H."/>
            <person name="Nakagami H."/>
            <person name="Naramoto S."/>
            <person name="Nishitani K."/>
            <person name="Ohtani M."/>
            <person name="Okamoto T."/>
            <person name="Okumura M."/>
            <person name="Phillips J."/>
            <person name="Pollak B."/>
            <person name="Reinders A."/>
            <person name="Rovekamp M."/>
            <person name="Sano R."/>
            <person name="Sawa S."/>
            <person name="Schmid M.W."/>
            <person name="Shirakawa M."/>
            <person name="Solano R."/>
            <person name="Spunde A."/>
            <person name="Suetsugu N."/>
            <person name="Sugano S."/>
            <person name="Sugiyama A."/>
            <person name="Sun R."/>
            <person name="Suzuki Y."/>
            <person name="Takenaka M."/>
            <person name="Takezawa D."/>
            <person name="Tomogane H."/>
            <person name="Tsuzuki M."/>
            <person name="Ueda T."/>
            <person name="Umeda M."/>
            <person name="Ward J.M."/>
            <person name="Watanabe Y."/>
            <person name="Yazaki K."/>
            <person name="Yokoyama R."/>
            <person name="Yoshitake Y."/>
            <person name="Yotsui I."/>
            <person name="Zachgo S."/>
            <person name="Schmutz J."/>
        </authorList>
    </citation>
    <scope>NUCLEOTIDE SEQUENCE [LARGE SCALE GENOMIC DNA]</scope>
    <source>
        <strain evidence="4">Tak-1</strain>
    </source>
</reference>
<proteinExistence type="predicted"/>
<dbReference type="EMBL" id="KZ772739">
    <property type="protein sequence ID" value="PTQ35930.1"/>
    <property type="molecule type" value="Genomic_DNA"/>
</dbReference>
<protein>
    <recommendedName>
        <fullName evidence="2">C2 NT-type domain-containing protein</fullName>
    </recommendedName>
</protein>
<name>A0A2R6WPZ9_MARPO</name>
<dbReference type="Proteomes" id="UP000244005">
    <property type="component" value="Unassembled WGS sequence"/>
</dbReference>
<dbReference type="AlphaFoldDB" id="A0A2R6WPZ9"/>
<evidence type="ECO:0000313" key="3">
    <source>
        <dbReference type="EMBL" id="PTQ35930.1"/>
    </source>
</evidence>
<gene>
    <name evidence="3" type="ORF">MARPO_0067s0024</name>
</gene>
<organism evidence="3 4">
    <name type="scientific">Marchantia polymorpha</name>
    <name type="common">Common liverwort</name>
    <name type="synonym">Marchantia aquatica</name>
    <dbReference type="NCBI Taxonomy" id="3197"/>
    <lineage>
        <taxon>Eukaryota</taxon>
        <taxon>Viridiplantae</taxon>
        <taxon>Streptophyta</taxon>
        <taxon>Embryophyta</taxon>
        <taxon>Marchantiophyta</taxon>
        <taxon>Marchantiopsida</taxon>
        <taxon>Marchantiidae</taxon>
        <taxon>Marchantiales</taxon>
        <taxon>Marchantiaceae</taxon>
        <taxon>Marchantia</taxon>
    </lineage>
</organism>
<dbReference type="PROSITE" id="PS51840">
    <property type="entry name" value="C2_NT"/>
    <property type="match status" value="1"/>
</dbReference>
<accession>A0A2R6WPZ9</accession>
<feature type="compositionally biased region" description="Basic and acidic residues" evidence="1">
    <location>
        <begin position="227"/>
        <end position="237"/>
    </location>
</feature>
<feature type="compositionally biased region" description="Basic and acidic residues" evidence="1">
    <location>
        <begin position="661"/>
        <end position="670"/>
    </location>
</feature>
<dbReference type="PANTHER" id="PTHR31182">
    <property type="entry name" value="C2 NT-TYPE DOMAIN-CONTAINING PROTEIN"/>
    <property type="match status" value="1"/>
</dbReference>